<protein>
    <submittedName>
        <fullName evidence="2">Uncharacterized protein</fullName>
    </submittedName>
</protein>
<dbReference type="Proteomes" id="UP000314011">
    <property type="component" value="Unassembled WGS sequence"/>
</dbReference>
<feature type="region of interest" description="Disordered" evidence="1">
    <location>
        <begin position="613"/>
        <end position="691"/>
    </location>
</feature>
<accession>A0A5C5GFB4</accession>
<reference evidence="2 3" key="1">
    <citation type="submission" date="2019-06" db="EMBL/GenBank/DDBJ databases">
        <title>Genome of new Rhodobacteraceae sp. SM1903.</title>
        <authorList>
            <person name="Ren X."/>
        </authorList>
    </citation>
    <scope>NUCLEOTIDE SEQUENCE [LARGE SCALE GENOMIC DNA]</scope>
    <source>
        <strain evidence="2 3">SM1903</strain>
    </source>
</reference>
<feature type="region of interest" description="Disordered" evidence="1">
    <location>
        <begin position="268"/>
        <end position="558"/>
    </location>
</feature>
<name>A0A5C5GFB4_9RHOB</name>
<feature type="compositionally biased region" description="Low complexity" evidence="1">
    <location>
        <begin position="501"/>
        <end position="526"/>
    </location>
</feature>
<dbReference type="OrthoDB" id="7870459at2"/>
<feature type="compositionally biased region" description="Basic and acidic residues" evidence="1">
    <location>
        <begin position="336"/>
        <end position="348"/>
    </location>
</feature>
<organism evidence="2 3">
    <name type="scientific">Pelagovum pacificum</name>
    <dbReference type="NCBI Taxonomy" id="2588711"/>
    <lineage>
        <taxon>Bacteria</taxon>
        <taxon>Pseudomonadati</taxon>
        <taxon>Pseudomonadota</taxon>
        <taxon>Alphaproteobacteria</taxon>
        <taxon>Rhodobacterales</taxon>
        <taxon>Paracoccaceae</taxon>
        <taxon>Pelagovum</taxon>
    </lineage>
</organism>
<feature type="compositionally biased region" description="Low complexity" evidence="1">
    <location>
        <begin position="301"/>
        <end position="313"/>
    </location>
</feature>
<feature type="compositionally biased region" description="Low complexity" evidence="1">
    <location>
        <begin position="1000"/>
        <end position="1015"/>
    </location>
</feature>
<feature type="compositionally biased region" description="Basic and acidic residues" evidence="1">
    <location>
        <begin position="367"/>
        <end position="376"/>
    </location>
</feature>
<keyword evidence="3" id="KW-1185">Reference proteome</keyword>
<dbReference type="RefSeq" id="WP_140193548.1">
    <property type="nucleotide sequence ID" value="NZ_CP065915.1"/>
</dbReference>
<comment type="caution">
    <text evidence="2">The sequence shown here is derived from an EMBL/GenBank/DDBJ whole genome shotgun (WGS) entry which is preliminary data.</text>
</comment>
<evidence type="ECO:0000313" key="3">
    <source>
        <dbReference type="Proteomes" id="UP000314011"/>
    </source>
</evidence>
<feature type="compositionally biased region" description="Low complexity" evidence="1">
    <location>
        <begin position="1249"/>
        <end position="1276"/>
    </location>
</feature>
<feature type="compositionally biased region" description="Low complexity" evidence="1">
    <location>
        <begin position="636"/>
        <end position="647"/>
    </location>
</feature>
<feature type="compositionally biased region" description="Pro residues" evidence="1">
    <location>
        <begin position="481"/>
        <end position="490"/>
    </location>
</feature>
<feature type="region of interest" description="Disordered" evidence="1">
    <location>
        <begin position="176"/>
        <end position="232"/>
    </location>
</feature>
<dbReference type="EMBL" id="VFFF01000001">
    <property type="protein sequence ID" value="TNY32864.1"/>
    <property type="molecule type" value="Genomic_DNA"/>
</dbReference>
<feature type="compositionally biased region" description="Basic and acidic residues" evidence="1">
    <location>
        <begin position="540"/>
        <end position="558"/>
    </location>
</feature>
<feature type="compositionally biased region" description="Low complexity" evidence="1">
    <location>
        <begin position="964"/>
        <end position="977"/>
    </location>
</feature>
<feature type="region of interest" description="Disordered" evidence="1">
    <location>
        <begin position="932"/>
        <end position="1049"/>
    </location>
</feature>
<feature type="region of interest" description="Disordered" evidence="1">
    <location>
        <begin position="1245"/>
        <end position="1282"/>
    </location>
</feature>
<feature type="compositionally biased region" description="Low complexity" evidence="1">
    <location>
        <begin position="670"/>
        <end position="691"/>
    </location>
</feature>
<proteinExistence type="predicted"/>
<feature type="compositionally biased region" description="Polar residues" evidence="1">
    <location>
        <begin position="325"/>
        <end position="335"/>
    </location>
</feature>
<evidence type="ECO:0000313" key="2">
    <source>
        <dbReference type="EMBL" id="TNY32864.1"/>
    </source>
</evidence>
<evidence type="ECO:0000256" key="1">
    <source>
        <dbReference type="SAM" id="MobiDB-lite"/>
    </source>
</evidence>
<feature type="compositionally biased region" description="Low complexity" evidence="1">
    <location>
        <begin position="425"/>
        <end position="446"/>
    </location>
</feature>
<gene>
    <name evidence="2" type="ORF">FHY64_06195</name>
</gene>
<sequence length="1360" mass="139754">MTPNFALSLSFDGLRLLQRSDTGWLLVGEVNLDSPDLRAALAELRARAESLSDGPVQIKLLIPKEQIKYLALDGTMTTEDDIRLALEGATPYAVDDLVYDYTKGGGRTYVAAVARETLVEAEAFAIEHGMTPVSFAAVPAPFTFVGEVVFGPATAAGDVHVERDSDPVRMVGVAKSTAPATALQEPAATFAPAPPKAPEPEPEAAPAEPEVSEAEATAAADQIGGLRPDGTSIAGDRLVDALANTAEIEPKTGAKPAPDEALPVFTSRHRQRRAPPAPPVAEQTPAVAPEPVVDPEPPAPSLDSAPAPVEEPNAPAPEPAPQPSVELSKSAQSFQERMRMKLGDRMPPEPDAEAPRAPTPAPQALTFRDRMRERFGGSKPPEPGQPRFELPADDRPASSLVATRPAGAVSLDDRRKGPGSMSFTPRLGAASRGAALAPAASLGAPSTDVEEDAAAPPITGRSDAAIDERDVPALDAATRPSPIPDPAPEAPPKKARKGRKAAPPATRKEPTVAAAVSAAAATAPEAAEAKPGLLSRSRRGRAEPDPEAQKAAEEERERMTVFGARRSEPVQVGGKPRFLGLVLTVLLILFMAVVGALAAVNSDSFARWFGSDTDTPDVASDTSADPEPALASGGMASVPTSSAPDAPAARDDLPVAGDSGPDVVLDDAPDLLSDAPENAVAPEPEPEAATETAEVIAPQQPSAPIGQVLSPAEAQRIYAATGVWQRAPRLPVTPRTTALGEVPVPPTDDVDRLSQPVGLPETLASATDVRIPTPADPPPAGATFDRDDEGFILATADGTLTPDGILVFSGAPEREPPIRPGTVAPPPDVTDNLPEGAEVVASDGLRRIVGAAPVEVALRPAPEPAPEEEAPADPFAEAVALAAAEATADTDDAVEEATETAAVAFVDSRPVNPPVRPGTLSTSDVDVAVETDTGSETATDPETDSPDGLTIVSSAPVNPPTRTAPASIEPAAAPEAEPTSDVTIIDTALVNPPTRDDSDVAAPDAPAEAPASASPGVVFRDNPGVNPPTRPTPASADAPSEDDAAPVILLDSAAVDPPIRPGTEESDAADTIVAPTDAVPVRFVDTAAIDPPTRPAAVAAAAAAAAGAESDDSAALDTVPNGGVALTGLRPTMRPENITLAASQAPAELVADPALEGFRPSPRPDGLVPDEVLAAMQEELEEEPEPEAEIEDTGPDVEATLAAAAAALNSSVPAGFSTATRNAVPRSIHPDARPRNMATIVDRARRAAPRQQTTQPAAQQPAAQQPAATVARAAAPSGPTAGSVAQAATLSRAINLRQNNLIGIFGRVDDRRAMVRLSNGRFVHVKVGDRLDGGQVTSIGDSFLTYSRGGRQTRLNMPNG</sequence>
<feature type="compositionally biased region" description="Low complexity" evidence="1">
    <location>
        <begin position="204"/>
        <end position="220"/>
    </location>
</feature>